<proteinExistence type="predicted"/>
<gene>
    <name evidence="1" type="ORF">NM688_g4397</name>
</gene>
<keyword evidence="2" id="KW-1185">Reference proteome</keyword>
<comment type="caution">
    <text evidence="1">The sequence shown here is derived from an EMBL/GenBank/DDBJ whole genome shotgun (WGS) entry which is preliminary data.</text>
</comment>
<reference evidence="1" key="1">
    <citation type="submission" date="2022-07" db="EMBL/GenBank/DDBJ databases">
        <title>Genome Sequence of Phlebia brevispora.</title>
        <authorList>
            <person name="Buettner E."/>
        </authorList>
    </citation>
    <scope>NUCLEOTIDE SEQUENCE</scope>
    <source>
        <strain evidence="1">MPL23</strain>
    </source>
</reference>
<dbReference type="Proteomes" id="UP001148662">
    <property type="component" value="Unassembled WGS sequence"/>
</dbReference>
<protein>
    <submittedName>
        <fullName evidence="1">Uncharacterized protein</fullName>
    </submittedName>
</protein>
<organism evidence="1 2">
    <name type="scientific">Phlebia brevispora</name>
    <dbReference type="NCBI Taxonomy" id="194682"/>
    <lineage>
        <taxon>Eukaryota</taxon>
        <taxon>Fungi</taxon>
        <taxon>Dikarya</taxon>
        <taxon>Basidiomycota</taxon>
        <taxon>Agaricomycotina</taxon>
        <taxon>Agaricomycetes</taxon>
        <taxon>Polyporales</taxon>
        <taxon>Meruliaceae</taxon>
        <taxon>Phlebia</taxon>
    </lineage>
</organism>
<accession>A0ACC1T2S2</accession>
<sequence length="128" mass="12816">MFARFNTSFLYVLCTLSILAVATPGGAPPTVIFTVTAPAPTATTISQCNTGSIQCCNQVLDSSSEEANIILDLLGIVLDGVSELVGFDCSSITGDGVSGGASCSASPVCCSNNNIGGIISVGCSPITM</sequence>
<evidence type="ECO:0000313" key="1">
    <source>
        <dbReference type="EMBL" id="KAJ3551983.1"/>
    </source>
</evidence>
<name>A0ACC1T2S2_9APHY</name>
<evidence type="ECO:0000313" key="2">
    <source>
        <dbReference type="Proteomes" id="UP001148662"/>
    </source>
</evidence>
<dbReference type="EMBL" id="JANHOG010000722">
    <property type="protein sequence ID" value="KAJ3551983.1"/>
    <property type="molecule type" value="Genomic_DNA"/>
</dbReference>